<proteinExistence type="predicted"/>
<dbReference type="GO" id="GO:0009723">
    <property type="term" value="P:response to ethylene"/>
    <property type="evidence" value="ECO:0007669"/>
    <property type="project" value="TreeGrafter"/>
</dbReference>
<dbReference type="InterPro" id="IPR052245">
    <property type="entry name" value="Plant_Stress_Dev_TF"/>
</dbReference>
<reference evidence="2 3" key="1">
    <citation type="journal article" date="2023" name="Mol. Ecol. Resour.">
        <title>Chromosome-level genome assembly of a triploid poplar Populus alba 'Berolinensis'.</title>
        <authorList>
            <person name="Chen S."/>
            <person name="Yu Y."/>
            <person name="Wang X."/>
            <person name="Wang S."/>
            <person name="Zhang T."/>
            <person name="Zhou Y."/>
            <person name="He R."/>
            <person name="Meng N."/>
            <person name="Wang Y."/>
            <person name="Liu W."/>
            <person name="Liu Z."/>
            <person name="Liu J."/>
            <person name="Guo Q."/>
            <person name="Huang H."/>
            <person name="Sederoff R.R."/>
            <person name="Wang G."/>
            <person name="Qu G."/>
            <person name="Chen S."/>
        </authorList>
    </citation>
    <scope>NUCLEOTIDE SEQUENCE [LARGE SCALE GENOMIC DNA]</scope>
    <source>
        <strain evidence="2">SC-2020</strain>
    </source>
</reference>
<dbReference type="GO" id="GO:0006355">
    <property type="term" value="P:regulation of DNA-templated transcription"/>
    <property type="evidence" value="ECO:0007669"/>
    <property type="project" value="UniProtKB-ARBA"/>
</dbReference>
<dbReference type="PANTHER" id="PTHR44191:SF4">
    <property type="entry name" value="OS01G0187900 PROTEIN"/>
    <property type="match status" value="1"/>
</dbReference>
<dbReference type="AlphaFoldDB" id="A0AAD6WP16"/>
<name>A0AAD6WP16_9ROSI</name>
<evidence type="ECO:0000256" key="1">
    <source>
        <dbReference type="ARBA" id="ARBA00023125"/>
    </source>
</evidence>
<dbReference type="GO" id="GO:0003677">
    <property type="term" value="F:DNA binding"/>
    <property type="evidence" value="ECO:0007669"/>
    <property type="project" value="UniProtKB-KW"/>
</dbReference>
<protein>
    <submittedName>
        <fullName evidence="2">Uncharacterized protein</fullName>
    </submittedName>
</protein>
<keyword evidence="3" id="KW-1185">Reference proteome</keyword>
<dbReference type="PANTHER" id="PTHR44191">
    <property type="entry name" value="TRANSCRIPTION FACTOR KUA1"/>
    <property type="match status" value="1"/>
</dbReference>
<keyword evidence="1" id="KW-0238">DNA-binding</keyword>
<accession>A0AAD6WP16</accession>
<sequence length="125" mass="13964">MYLVSRGRKRSNGMKLGKGDWRGIARNFVVSRKSHSGSKPCSANFSSARSNCTRRKRRSSLFDMVPEMATDPPASAQQEQVFAHLLREGDADISMMHSPSVVKLSLKPEFEPMDTESVKNLFQGT</sequence>
<dbReference type="GO" id="GO:0009739">
    <property type="term" value="P:response to gibberellin"/>
    <property type="evidence" value="ECO:0007669"/>
    <property type="project" value="TreeGrafter"/>
</dbReference>
<organism evidence="2 3">
    <name type="scientific">Populus alba x Populus x berolinensis</name>
    <dbReference type="NCBI Taxonomy" id="444605"/>
    <lineage>
        <taxon>Eukaryota</taxon>
        <taxon>Viridiplantae</taxon>
        <taxon>Streptophyta</taxon>
        <taxon>Embryophyta</taxon>
        <taxon>Tracheophyta</taxon>
        <taxon>Spermatophyta</taxon>
        <taxon>Magnoliopsida</taxon>
        <taxon>eudicotyledons</taxon>
        <taxon>Gunneridae</taxon>
        <taxon>Pentapetalae</taxon>
        <taxon>rosids</taxon>
        <taxon>fabids</taxon>
        <taxon>Malpighiales</taxon>
        <taxon>Salicaceae</taxon>
        <taxon>Saliceae</taxon>
        <taxon>Populus</taxon>
    </lineage>
</organism>
<dbReference type="EMBL" id="JAQIZT010000001">
    <property type="protein sequence ID" value="KAJ7015684.1"/>
    <property type="molecule type" value="Genomic_DNA"/>
</dbReference>
<dbReference type="Proteomes" id="UP001164929">
    <property type="component" value="Chromosome 1"/>
</dbReference>
<comment type="caution">
    <text evidence="2">The sequence shown here is derived from an EMBL/GenBank/DDBJ whole genome shotgun (WGS) entry which is preliminary data.</text>
</comment>
<evidence type="ECO:0000313" key="2">
    <source>
        <dbReference type="EMBL" id="KAJ7015684.1"/>
    </source>
</evidence>
<gene>
    <name evidence="2" type="ORF">NC653_004861</name>
</gene>
<evidence type="ECO:0000313" key="3">
    <source>
        <dbReference type="Proteomes" id="UP001164929"/>
    </source>
</evidence>